<comment type="caution">
    <text evidence="1">The sequence shown here is derived from an EMBL/GenBank/DDBJ whole genome shotgun (WGS) entry which is preliminary data.</text>
</comment>
<name>A0A366EI97_9BACI</name>
<proteinExistence type="predicted"/>
<dbReference type="RefSeq" id="WP_181778229.1">
    <property type="nucleotide sequence ID" value="NZ_QNRJ01000021.1"/>
</dbReference>
<dbReference type="PANTHER" id="PTHR34817:SF2">
    <property type="entry name" value="NUCLEOTIDYLTRANSFERASE"/>
    <property type="match status" value="1"/>
</dbReference>
<reference evidence="1 2" key="1">
    <citation type="submission" date="2018-06" db="EMBL/GenBank/DDBJ databases">
        <title>Freshwater and sediment microbial communities from various areas in North America, analyzing microbe dynamics in response to fracking.</title>
        <authorList>
            <person name="Lamendella R."/>
        </authorList>
    </citation>
    <scope>NUCLEOTIDE SEQUENCE [LARGE SCALE GENOMIC DNA]</scope>
    <source>
        <strain evidence="1 2">97B</strain>
    </source>
</reference>
<protein>
    <recommendedName>
        <fullName evidence="3">Nucleotidyltransferase</fullName>
    </recommendedName>
</protein>
<dbReference type="Proteomes" id="UP000252118">
    <property type="component" value="Unassembled WGS sequence"/>
</dbReference>
<dbReference type="EMBL" id="QNRJ01000021">
    <property type="protein sequence ID" value="RBP01155.1"/>
    <property type="molecule type" value="Genomic_DNA"/>
</dbReference>
<gene>
    <name evidence="1" type="ORF">DET59_12163</name>
</gene>
<evidence type="ECO:0000313" key="1">
    <source>
        <dbReference type="EMBL" id="RBP01155.1"/>
    </source>
</evidence>
<evidence type="ECO:0000313" key="2">
    <source>
        <dbReference type="Proteomes" id="UP000252118"/>
    </source>
</evidence>
<dbReference type="InterPro" id="IPR018775">
    <property type="entry name" value="RlaP"/>
</dbReference>
<accession>A0A366EI97</accession>
<evidence type="ECO:0008006" key="3">
    <source>
        <dbReference type="Google" id="ProtNLM"/>
    </source>
</evidence>
<dbReference type="AlphaFoldDB" id="A0A366EI97"/>
<dbReference type="PANTHER" id="PTHR34817">
    <property type="entry name" value="NUCLEOTIDYLTRANSFERASE"/>
    <property type="match status" value="1"/>
</dbReference>
<organism evidence="1 2">
    <name type="scientific">Rossellomorea aquimaris</name>
    <dbReference type="NCBI Taxonomy" id="189382"/>
    <lineage>
        <taxon>Bacteria</taxon>
        <taxon>Bacillati</taxon>
        <taxon>Bacillota</taxon>
        <taxon>Bacilli</taxon>
        <taxon>Bacillales</taxon>
        <taxon>Bacillaceae</taxon>
        <taxon>Rossellomorea</taxon>
    </lineage>
</organism>
<dbReference type="Pfam" id="PF10127">
    <property type="entry name" value="RlaP"/>
    <property type="match status" value="1"/>
</dbReference>
<sequence>MRKIILDKLKNIEREERVRILYAVEAGSRAWGYHTDESDYDVRFIYIREVPAYLNLQGTKDVIVWPAQYSIEFSGWDLSKALKLLRKSNPSLMEWLTNENVYIEHPDIEKVRKLRDQTFSPARCLIHYYHMGKRNMEKYSKEEIKDLKEMMTIIRPWLAYKWIKEYQTFPPNGMNEMVDSITMNEEVKDTISSMLLSRVNGKVVPFPILMFMEKYIREDLLKMEGTLEDLPSDESFQWGEINETFLNILENVWGVLLDREEG</sequence>